<dbReference type="EC" id="1.1.1.267" evidence="2"/>
<dbReference type="AlphaFoldDB" id="A0A447URP2"/>
<dbReference type="GO" id="GO:0030604">
    <property type="term" value="F:1-deoxy-D-xylulose-5-phosphate reductoisomerase activity"/>
    <property type="evidence" value="ECO:0007669"/>
    <property type="project" value="UniProtKB-EC"/>
</dbReference>
<keyword evidence="2" id="KW-0560">Oxidoreductase</keyword>
<evidence type="ECO:0000313" key="2">
    <source>
        <dbReference type="EMBL" id="VEB93382.1"/>
    </source>
</evidence>
<dbReference type="Proteomes" id="UP000270272">
    <property type="component" value="Chromosome"/>
</dbReference>
<evidence type="ECO:0000259" key="1">
    <source>
        <dbReference type="Pfam" id="PF02670"/>
    </source>
</evidence>
<dbReference type="PANTHER" id="PTHR30525">
    <property type="entry name" value="1-DEOXY-D-XYLULOSE 5-PHOSPHATE REDUCTOISOMERASE"/>
    <property type="match status" value="1"/>
</dbReference>
<dbReference type="InterPro" id="IPR036291">
    <property type="entry name" value="NAD(P)-bd_dom_sf"/>
</dbReference>
<protein>
    <submittedName>
        <fullName evidence="2">1-deoxy-D-xylulose 5-phosphate reductoisomerase</fullName>
        <ecNumber evidence="2">1.1.1.267</ecNumber>
    </submittedName>
</protein>
<dbReference type="GO" id="GO:0030145">
    <property type="term" value="F:manganese ion binding"/>
    <property type="evidence" value="ECO:0007669"/>
    <property type="project" value="TreeGrafter"/>
</dbReference>
<dbReference type="SUPFAM" id="SSF51735">
    <property type="entry name" value="NAD(P)-binding Rossmann-fold domains"/>
    <property type="match status" value="1"/>
</dbReference>
<accession>A0A447URP2</accession>
<dbReference type="GO" id="GO:0070402">
    <property type="term" value="F:NADPH binding"/>
    <property type="evidence" value="ECO:0007669"/>
    <property type="project" value="InterPro"/>
</dbReference>
<sequence length="87" mass="9001">MDDEQSAQRLKTALLEHGSRTDVLSGQQAACDMAALDEVDQVMAAIVGAAGLLPTLAAIRAGKTILLANKESLITCGASVYGRGETQ</sequence>
<proteinExistence type="predicted"/>
<feature type="domain" description="1-deoxy-D-xylulose 5-phosphate reductoisomerase N-terminal" evidence="1">
    <location>
        <begin position="1"/>
        <end position="77"/>
    </location>
</feature>
<dbReference type="Gene3D" id="3.40.50.720">
    <property type="entry name" value="NAD(P)-binding Rossmann-like Domain"/>
    <property type="match status" value="1"/>
</dbReference>
<dbReference type="EMBL" id="LR134204">
    <property type="protein sequence ID" value="VEB93382.1"/>
    <property type="molecule type" value="Genomic_DNA"/>
</dbReference>
<dbReference type="PANTHER" id="PTHR30525:SF0">
    <property type="entry name" value="1-DEOXY-D-XYLULOSE 5-PHOSPHATE REDUCTOISOMERASE, CHLOROPLASTIC"/>
    <property type="match status" value="1"/>
</dbReference>
<dbReference type="InterPro" id="IPR013512">
    <property type="entry name" value="DXP_reductoisomerase_N"/>
</dbReference>
<dbReference type="GO" id="GO:0016853">
    <property type="term" value="F:isomerase activity"/>
    <property type="evidence" value="ECO:0007669"/>
    <property type="project" value="UniProtKB-KW"/>
</dbReference>
<evidence type="ECO:0000313" key="3">
    <source>
        <dbReference type="Proteomes" id="UP000270272"/>
    </source>
</evidence>
<organism evidence="2 3">
    <name type="scientific">Citrobacter koseri</name>
    <name type="common">Citrobacter diversus</name>
    <dbReference type="NCBI Taxonomy" id="545"/>
    <lineage>
        <taxon>Bacteria</taxon>
        <taxon>Pseudomonadati</taxon>
        <taxon>Pseudomonadota</taxon>
        <taxon>Gammaproteobacteria</taxon>
        <taxon>Enterobacterales</taxon>
        <taxon>Enterobacteriaceae</taxon>
        <taxon>Citrobacter</taxon>
    </lineage>
</organism>
<reference evidence="2 3" key="1">
    <citation type="submission" date="2018-12" db="EMBL/GenBank/DDBJ databases">
        <authorList>
            <consortium name="Pathogen Informatics"/>
        </authorList>
    </citation>
    <scope>NUCLEOTIDE SEQUENCE [LARGE SCALE GENOMIC DNA]</scope>
    <source>
        <strain evidence="2 3">NCTC11075</strain>
    </source>
</reference>
<name>A0A447URP2_CITKO</name>
<dbReference type="InterPro" id="IPR003821">
    <property type="entry name" value="DXP_reductoisomerase"/>
</dbReference>
<keyword evidence="2" id="KW-0413">Isomerase</keyword>
<dbReference type="GO" id="GO:0051484">
    <property type="term" value="P:isopentenyl diphosphate biosynthetic process, methylerythritol 4-phosphate pathway involved in terpenoid biosynthetic process"/>
    <property type="evidence" value="ECO:0007669"/>
    <property type="project" value="TreeGrafter"/>
</dbReference>
<dbReference type="Pfam" id="PF02670">
    <property type="entry name" value="DXP_reductoisom"/>
    <property type="match status" value="1"/>
</dbReference>
<gene>
    <name evidence="2" type="primary">dxr_1</name>
    <name evidence="2" type="ORF">NCTC11075_04264</name>
</gene>